<dbReference type="KEGG" id="ovi:T265_06500"/>
<dbReference type="GeneID" id="20320679"/>
<evidence type="ECO:0000313" key="2">
    <source>
        <dbReference type="Proteomes" id="UP000054324"/>
    </source>
</evidence>
<accession>A0A074ZS93</accession>
<organism evidence="1 2">
    <name type="scientific">Opisthorchis viverrini</name>
    <name type="common">Southeast Asian liver fluke</name>
    <dbReference type="NCBI Taxonomy" id="6198"/>
    <lineage>
        <taxon>Eukaryota</taxon>
        <taxon>Metazoa</taxon>
        <taxon>Spiralia</taxon>
        <taxon>Lophotrochozoa</taxon>
        <taxon>Platyhelminthes</taxon>
        <taxon>Trematoda</taxon>
        <taxon>Digenea</taxon>
        <taxon>Opisthorchiida</taxon>
        <taxon>Opisthorchiata</taxon>
        <taxon>Opisthorchiidae</taxon>
        <taxon>Opisthorchis</taxon>
    </lineage>
</organism>
<gene>
    <name evidence="1" type="ORF">T265_06500</name>
</gene>
<dbReference type="EMBL" id="KL596753">
    <property type="protein sequence ID" value="KER26220.1"/>
    <property type="molecule type" value="Genomic_DNA"/>
</dbReference>
<protein>
    <submittedName>
        <fullName evidence="1">Uncharacterized protein</fullName>
    </submittedName>
</protein>
<reference evidence="1 2" key="1">
    <citation type="submission" date="2013-11" db="EMBL/GenBank/DDBJ databases">
        <title>Opisthorchis viverrini - life in the bile duct.</title>
        <authorList>
            <person name="Young N.D."/>
            <person name="Nagarajan N."/>
            <person name="Lin S.J."/>
            <person name="Korhonen P.K."/>
            <person name="Jex A.R."/>
            <person name="Hall R.S."/>
            <person name="Safavi-Hemami H."/>
            <person name="Kaewkong W."/>
            <person name="Bertrand D."/>
            <person name="Gao S."/>
            <person name="Seet Q."/>
            <person name="Wongkham S."/>
            <person name="Teh B.T."/>
            <person name="Wongkham C."/>
            <person name="Intapan P.M."/>
            <person name="Maleewong W."/>
            <person name="Yang X."/>
            <person name="Hu M."/>
            <person name="Wang Z."/>
            <person name="Hofmann A."/>
            <person name="Sternberg P.W."/>
            <person name="Tan P."/>
            <person name="Wang J."/>
            <person name="Gasser R.B."/>
        </authorList>
    </citation>
    <scope>NUCLEOTIDE SEQUENCE [LARGE SCALE GENOMIC DNA]</scope>
</reference>
<dbReference type="RefSeq" id="XP_009170038.1">
    <property type="nucleotide sequence ID" value="XM_009171774.1"/>
</dbReference>
<dbReference type="AlphaFoldDB" id="A0A074ZS93"/>
<evidence type="ECO:0000313" key="1">
    <source>
        <dbReference type="EMBL" id="KER26220.1"/>
    </source>
</evidence>
<dbReference type="CTD" id="20320679"/>
<proteinExistence type="predicted"/>
<keyword evidence="2" id="KW-1185">Reference proteome</keyword>
<dbReference type="Proteomes" id="UP000054324">
    <property type="component" value="Unassembled WGS sequence"/>
</dbReference>
<name>A0A074ZS93_OPIVI</name>
<sequence>MASTIVRFPRETEDTSFKKCIWQGKLSVDDDEAGIVEYALTSLLFEKTSYYAGAIVLGRQRGVRLLRVPEKRKTTTYKNPDEHYRMTSSQELRYGVIDLNILLKKWRQDQRVANTDT</sequence>